<feature type="binding site" evidence="12">
    <location>
        <position position="995"/>
    </location>
    <ligand>
        <name>Mg(2+)</name>
        <dbReference type="ChEBI" id="CHEBI:18420"/>
        <label>2</label>
    </ligand>
</feature>
<dbReference type="InterPro" id="IPR036397">
    <property type="entry name" value="RNaseH_sf"/>
</dbReference>
<feature type="binding site" evidence="12">
    <location>
        <position position="20"/>
    </location>
    <ligand>
        <name>Mg(2+)</name>
        <dbReference type="ChEBI" id="CHEBI:18420"/>
        <label>2</label>
    </ligand>
</feature>
<dbReference type="Gene3D" id="1.10.30.50">
    <property type="match status" value="1"/>
</dbReference>
<comment type="cofactor">
    <cofactor evidence="1 12">
        <name>Mg(2+)</name>
        <dbReference type="ChEBI" id="CHEBI:18420"/>
    </cofactor>
</comment>
<comment type="domain">
    <text evidence="12">Has 2 endonuclease domains. The discontinuous RuvC-like domain cleaves the target DNA noncomplementary to crRNA while the HNH nuclease domain cleaves the target DNA complementary to crRNA.</text>
</comment>
<dbReference type="GO" id="GO:0043571">
    <property type="term" value="P:maintenance of CRISPR repeat elements"/>
    <property type="evidence" value="ECO:0007669"/>
    <property type="project" value="UniProtKB-UniRule"/>
</dbReference>
<dbReference type="GO" id="GO:0003677">
    <property type="term" value="F:DNA binding"/>
    <property type="evidence" value="ECO:0007669"/>
    <property type="project" value="UniProtKB-UniRule"/>
</dbReference>
<comment type="similarity">
    <text evidence="12">Belongs to the CRISPR-associated Cas9 family.</text>
</comment>
<keyword evidence="2 12" id="KW-0540">Nuclease</keyword>
<protein>
    <recommendedName>
        <fullName evidence="12">CRISPR-associated endonuclease Cas9</fullName>
        <ecNumber evidence="12">3.1.-.-</ecNumber>
    </recommendedName>
</protein>
<dbReference type="GO" id="GO:0003723">
    <property type="term" value="F:RNA binding"/>
    <property type="evidence" value="ECO:0007669"/>
    <property type="project" value="UniProtKB-UniRule"/>
</dbReference>
<dbReference type="GO" id="GO:0016787">
    <property type="term" value="F:hydrolase activity"/>
    <property type="evidence" value="ECO:0007669"/>
    <property type="project" value="UniProtKB-KW"/>
</dbReference>
<evidence type="ECO:0000259" key="13">
    <source>
        <dbReference type="PROSITE" id="PS51749"/>
    </source>
</evidence>
<dbReference type="Gene3D" id="3.30.420.10">
    <property type="entry name" value="Ribonuclease H-like superfamily/Ribonuclease H"/>
    <property type="match status" value="1"/>
</dbReference>
<dbReference type="NCBIfam" id="TIGR01865">
    <property type="entry name" value="cas_Csn1"/>
    <property type="match status" value="2"/>
</dbReference>
<reference evidence="14 15" key="1">
    <citation type="submission" date="2014-11" db="EMBL/GenBank/DDBJ databases">
        <title>Tamlana sedimentorum sp. nov., isolated from shallow sand sediments of the Sea of Japan.</title>
        <authorList>
            <person name="Romanenko L.A."/>
        </authorList>
    </citation>
    <scope>NUCLEOTIDE SEQUENCE [LARGE SCALE GENOMIC DNA]</scope>
    <source>
        <strain evidence="14 15">JCM 19808</strain>
    </source>
</reference>
<keyword evidence="5 12" id="KW-0378">Hydrolase</keyword>
<feature type="active site" description="For RuvC-like nuclease domain" evidence="12">
    <location>
        <position position="20"/>
    </location>
</feature>
<gene>
    <name evidence="12" type="primary">cas9</name>
    <name evidence="14" type="ORF">PW52_06245</name>
</gene>
<sequence length="1453" mass="171223">MSFSDTKLRKKYIMAKLGLDLGSSSLGWAIRDGDEISKKGVITFPSGMVKGQGGGYSSPTRDRREARSKRNLIRARKYRKWKLLEILCKNSEYVPLNILQLESWSKYKKGQARMFPENEKFLRWLSCDFSYQGGEMYKNPYELRVKALDQPLTKHEFGRVLYHLVQRRGYKDIGESDKETESQIKRRGESGFQKALDNNRTIAEALKNEFLDKGIRARNEYPYREEYQNELELICKAQGYNVSRDGKYDYQDQFVLSLWKSIVWQRPLRSQKGAIGKCTLEPSKLRCPVSHPIFEISRAWQFINTIKYYDKDDEKQNLPEDLKELLFNDVFIKKDNFKFEDIRRYLDKKFKQKTKYNYPLSKKTGKYETSVSGMPFCNGIIKILGDVAYDSLMNIEKYNIGNAPKIINGYSILDVWHAVFDFDEEYLEAFTNEKLKVENTTVKRNKKEVSLSPLVILKNKLTVGYGDLSVKALKKIIPFLKQGYLYNDAVMLAKLPKLMGNEWESQKEDILKLAKSSQETYNWCRIIVGITNNLIDAYKGEVEDWRETGKSVKAWKDFGYLLTEDDKREVINACIGYFGETSWDKRKDKETIISEVGKEYQEFFFDSKRVYREMPTLTSLFFETLSVNGIKLSGELYHHSTRKNIYGTKVTDKNTGKDILPIPLIDSIKNPMFNKSMSILRRLVNELILKGEIDKDTEVVVEVARELNDNNKRVAIERYQNERRKKREKIRAFLEEFKTKENKSFNVEERIRDFELWCEQSFEETFDKSGKKIVNKKNSEILSEKKAIRRYELWMEQKGQCMYTGKMIPIAQLFSNDIDVEHTIPRSLLPDNTMANLTVCYAKYNRENKGKLMPFFCENYEEDLAGIGTAIKPRLREWEKTMDNYKSLFESRLKSTGNEDEAKKNKRIQEKHYFRMHYEYWKDKVERFTTDEVKDSWARRQLVDTQMVSKYAREFLKTYFKKVAVQKGEVTAQFRKIYGFQETDKIKSRNKHTHHAIDAAVLTLIPVNSSRRDALLDKMYKMEEREGKQFSTKPFDLFNSQELINVIESQTLIVNYEKDKILQQTVKNVRKRGKLQYVKDKYGNFVTDEKGEKIIKKSQGDTVRSTLYKQTFIGKIRDVGRYPDGQPIRENGEWKYKTGEDEFLFTERKPLKDVLSKVDDIIDPVIREIIRTQKSQATDPQGNKIRHVRVKSKAGQVVKQRVNYRSKHEYKNYYYSAAGSIPYAVMLQKNINDKIERKIIPVASFEVSKVFMEHKKFSLELYLEMFHPNLSGYQDTKLLKVGQKVLMLNDDSEFEQRKDMEFQKNRLYRITQFANDGKRIMLKYHLEAQAITDVRKNVNEQKHKILTSEEVKMGISEILENTSITNLADRKKDFEKRKYNFNDRLNKIESVSNKLKKTQVKKMINNYQTEYSSFPENIIPSFLKISNNNWNFLYENYDFKVSILGKLIWLKND</sequence>
<accession>A0A0D7WEM7</accession>
<evidence type="ECO:0000313" key="14">
    <source>
        <dbReference type="EMBL" id="KJD36197.1"/>
    </source>
</evidence>
<name>A0A0D7WEM7_9FLAO</name>
<dbReference type="HAMAP" id="MF_01480">
    <property type="entry name" value="Cas9"/>
    <property type="match status" value="1"/>
</dbReference>
<keyword evidence="8 12" id="KW-0051">Antiviral defense</keyword>
<keyword evidence="6 12" id="KW-0460">Magnesium</keyword>
<comment type="function">
    <text evidence="12">CRISPR (clustered regularly interspaced short palindromic repeat) is an adaptive immune system that provides protection against mobile genetic elements (viruses, transposable elements and conjugative plasmids). CRISPR clusters contain spacers, sequences complementary to antecedent mobile elements, and target invading nucleic acids. CRISPR clusters are transcribed and processed into CRISPR RNA (crRNA). In type II CRISPR systems correct processing of pre-crRNA requires a trans-encoded small RNA (tracrRNA), endogenous ribonuclease 3 (rnc) and this protein. The tracrRNA serves as a guide for ribonuclease 3-aided processing of pre-crRNA. Subsequently Cas9/crRNA/tracrRNA endonucleolytically cleaves linear or circular dsDNA target complementary to the spacer; Cas9 is inactive in the absence of the 2 guide RNAs (gRNA). Cas9 recognizes the protospacer adjacent motif (PAM) in the CRISPR repeat sequences to help distinguish self versus nonself, as targets within the bacterial CRISPR locus do not have PAMs. PAM recognition is also required for catalytic activity.</text>
</comment>
<evidence type="ECO:0000256" key="2">
    <source>
        <dbReference type="ARBA" id="ARBA00022722"/>
    </source>
</evidence>
<evidence type="ECO:0000256" key="12">
    <source>
        <dbReference type="HAMAP-Rule" id="MF_01480"/>
    </source>
</evidence>
<dbReference type="InterPro" id="IPR033114">
    <property type="entry name" value="HNH_CAS9"/>
</dbReference>
<feature type="domain" description="HNH Cas9-type" evidence="13">
    <location>
        <begin position="740"/>
        <end position="913"/>
    </location>
</feature>
<evidence type="ECO:0000256" key="5">
    <source>
        <dbReference type="ARBA" id="ARBA00022801"/>
    </source>
</evidence>
<keyword evidence="3 12" id="KW-0479">Metal-binding</keyword>
<evidence type="ECO:0000256" key="6">
    <source>
        <dbReference type="ARBA" id="ARBA00022842"/>
    </source>
</evidence>
<dbReference type="Pfam" id="PF13395">
    <property type="entry name" value="HNH_4"/>
    <property type="match status" value="1"/>
</dbReference>
<dbReference type="Proteomes" id="UP000032578">
    <property type="component" value="Unassembled WGS sequence"/>
</dbReference>
<dbReference type="InterPro" id="IPR028629">
    <property type="entry name" value="Cas9"/>
</dbReference>
<dbReference type="GO" id="GO:0051607">
    <property type="term" value="P:defense response to virus"/>
    <property type="evidence" value="ECO:0007669"/>
    <property type="project" value="UniProtKB-UniRule"/>
</dbReference>
<evidence type="ECO:0000256" key="3">
    <source>
        <dbReference type="ARBA" id="ARBA00022723"/>
    </source>
</evidence>
<evidence type="ECO:0000256" key="8">
    <source>
        <dbReference type="ARBA" id="ARBA00023118"/>
    </source>
</evidence>
<dbReference type="InterPro" id="IPR041383">
    <property type="entry name" value="RuvC_III"/>
</dbReference>
<dbReference type="EMBL" id="JTDW01000004">
    <property type="protein sequence ID" value="KJD36197.1"/>
    <property type="molecule type" value="Genomic_DNA"/>
</dbReference>
<dbReference type="GO" id="GO:0046872">
    <property type="term" value="F:metal ion binding"/>
    <property type="evidence" value="ECO:0007669"/>
    <property type="project" value="UniProtKB-UniRule"/>
</dbReference>
<keyword evidence="15" id="KW-1185">Reference proteome</keyword>
<dbReference type="PATRIC" id="fig|1435349.4.peg.2212"/>
<feature type="binding site" evidence="12">
    <location>
        <position position="20"/>
    </location>
    <ligand>
        <name>Mg(2+)</name>
        <dbReference type="ChEBI" id="CHEBI:18420"/>
        <label>1</label>
    </ligand>
</feature>
<organism evidence="14 15">
    <name type="scientific">Neotamlana sedimentorum</name>
    <dbReference type="NCBI Taxonomy" id="1435349"/>
    <lineage>
        <taxon>Bacteria</taxon>
        <taxon>Pseudomonadati</taxon>
        <taxon>Bacteroidota</taxon>
        <taxon>Flavobacteriia</taxon>
        <taxon>Flavobacteriales</taxon>
        <taxon>Flavobacteriaceae</taxon>
        <taxon>Neotamlana</taxon>
    </lineage>
</organism>
<comment type="caution">
    <text evidence="14">The sequence shown here is derived from an EMBL/GenBank/DDBJ whole genome shotgun (WGS) entry which is preliminary data.</text>
</comment>
<evidence type="ECO:0000256" key="11">
    <source>
        <dbReference type="ARBA" id="ARBA00046380"/>
    </source>
</evidence>
<evidence type="ECO:0000313" key="15">
    <source>
        <dbReference type="Proteomes" id="UP000032578"/>
    </source>
</evidence>
<comment type="subunit">
    <text evidence="11 12">Monomer. Binds crRNA and tracrRNA.</text>
</comment>
<dbReference type="Pfam" id="PF18541">
    <property type="entry name" value="RuvC_III"/>
    <property type="match status" value="1"/>
</dbReference>
<feature type="binding site" evidence="12">
    <location>
        <position position="702"/>
    </location>
    <ligand>
        <name>Mg(2+)</name>
        <dbReference type="ChEBI" id="CHEBI:18420"/>
        <label>1</label>
    </ligand>
</feature>
<dbReference type="STRING" id="1435349.PW52_06245"/>
<evidence type="ECO:0000256" key="1">
    <source>
        <dbReference type="ARBA" id="ARBA00001946"/>
    </source>
</evidence>
<proteinExistence type="inferred from homology"/>
<evidence type="ECO:0000256" key="4">
    <source>
        <dbReference type="ARBA" id="ARBA00022759"/>
    </source>
</evidence>
<dbReference type="GO" id="GO:0004519">
    <property type="term" value="F:endonuclease activity"/>
    <property type="evidence" value="ECO:0007669"/>
    <property type="project" value="UniProtKB-UniRule"/>
</dbReference>
<dbReference type="EC" id="3.1.-.-" evidence="12"/>
<evidence type="ECO:0000256" key="7">
    <source>
        <dbReference type="ARBA" id="ARBA00022884"/>
    </source>
</evidence>
<evidence type="ECO:0000256" key="10">
    <source>
        <dbReference type="ARBA" id="ARBA00023211"/>
    </source>
</evidence>
<dbReference type="PROSITE" id="PS51749">
    <property type="entry name" value="HNH_CAS9"/>
    <property type="match status" value="1"/>
</dbReference>
<feature type="active site" description="Proton acceptor for HNH nuclease domain" evidence="12">
    <location>
        <position position="822"/>
    </location>
</feature>
<keyword evidence="9 12" id="KW-0238">DNA-binding</keyword>
<keyword evidence="10" id="KW-0464">Manganese</keyword>
<keyword evidence="4 12" id="KW-0255">Endonuclease</keyword>
<dbReference type="InterPro" id="IPR003615">
    <property type="entry name" value="HNH_nuc"/>
</dbReference>
<keyword evidence="7 12" id="KW-0694">RNA-binding</keyword>
<evidence type="ECO:0000256" key="9">
    <source>
        <dbReference type="ARBA" id="ARBA00023125"/>
    </source>
</evidence>
<feature type="binding site" evidence="12">
    <location>
        <position position="706"/>
    </location>
    <ligand>
        <name>Mg(2+)</name>
        <dbReference type="ChEBI" id="CHEBI:18420"/>
        <label>1</label>
    </ligand>
</feature>
<feature type="binding site" evidence="12">
    <location>
        <position position="706"/>
    </location>
    <ligand>
        <name>Mg(2+)</name>
        <dbReference type="ChEBI" id="CHEBI:18420"/>
        <label>2</label>
    </ligand>
</feature>